<evidence type="ECO:0000313" key="3">
    <source>
        <dbReference type="Proteomes" id="UP000038040"/>
    </source>
</evidence>
<reference evidence="5" key="1">
    <citation type="submission" date="2017-02" db="UniProtKB">
        <authorList>
            <consortium name="WormBaseParasite"/>
        </authorList>
    </citation>
    <scope>IDENTIFICATION</scope>
</reference>
<name>A0A0N4UE25_DRAME</name>
<sequence length="98" mass="10912">MCSMPLFRQHYSGASPKLTSSLTTIPPCDPEPSESNDRVRELQSLRYANKSLTQSIYDFQKLLQEKSEQIASMESTNAKTVAKLEKEKVALSKEAGST</sequence>
<reference evidence="2 4" key="2">
    <citation type="submission" date="2018-11" db="EMBL/GenBank/DDBJ databases">
        <authorList>
            <consortium name="Pathogen Informatics"/>
        </authorList>
    </citation>
    <scope>NUCLEOTIDE SEQUENCE [LARGE SCALE GENOMIC DNA]</scope>
</reference>
<keyword evidence="4" id="KW-1185">Reference proteome</keyword>
<evidence type="ECO:0000313" key="4">
    <source>
        <dbReference type="Proteomes" id="UP000274756"/>
    </source>
</evidence>
<protein>
    <submittedName>
        <fullName evidence="5">PRKG1_interact domain-containing protein</fullName>
    </submittedName>
</protein>
<dbReference type="Proteomes" id="UP000038040">
    <property type="component" value="Unplaced"/>
</dbReference>
<gene>
    <name evidence="2" type="ORF">DME_LOCUS650</name>
</gene>
<feature type="region of interest" description="Disordered" evidence="1">
    <location>
        <begin position="1"/>
        <end position="39"/>
    </location>
</feature>
<dbReference type="Proteomes" id="UP000274756">
    <property type="component" value="Unassembled WGS sequence"/>
</dbReference>
<evidence type="ECO:0000313" key="5">
    <source>
        <dbReference type="WBParaSite" id="DME_0000560501-mRNA-1"/>
    </source>
</evidence>
<accession>A0A0N4UE25</accession>
<organism evidence="3 5">
    <name type="scientific">Dracunculus medinensis</name>
    <name type="common">Guinea worm</name>
    <dbReference type="NCBI Taxonomy" id="318479"/>
    <lineage>
        <taxon>Eukaryota</taxon>
        <taxon>Metazoa</taxon>
        <taxon>Ecdysozoa</taxon>
        <taxon>Nematoda</taxon>
        <taxon>Chromadorea</taxon>
        <taxon>Rhabditida</taxon>
        <taxon>Spirurina</taxon>
        <taxon>Dracunculoidea</taxon>
        <taxon>Dracunculidae</taxon>
        <taxon>Dracunculus</taxon>
    </lineage>
</organism>
<evidence type="ECO:0000313" key="2">
    <source>
        <dbReference type="EMBL" id="VDN50677.1"/>
    </source>
</evidence>
<dbReference type="AlphaFoldDB" id="A0A0N4UE25"/>
<dbReference type="EMBL" id="UYYG01000006">
    <property type="protein sequence ID" value="VDN50677.1"/>
    <property type="molecule type" value="Genomic_DNA"/>
</dbReference>
<proteinExistence type="predicted"/>
<dbReference type="WBParaSite" id="DME_0000560501-mRNA-1">
    <property type="protein sequence ID" value="DME_0000560501-mRNA-1"/>
    <property type="gene ID" value="DME_0000560501"/>
</dbReference>
<evidence type="ECO:0000256" key="1">
    <source>
        <dbReference type="SAM" id="MobiDB-lite"/>
    </source>
</evidence>